<accession>T1GZD9</accession>
<dbReference type="EMBL" id="CAQQ02385056">
    <property type="status" value="NOT_ANNOTATED_CDS"/>
    <property type="molecule type" value="Genomic_DNA"/>
</dbReference>
<name>T1GZD9_MEGSC</name>
<dbReference type="AlphaFoldDB" id="T1GZD9"/>
<reference evidence="2" key="1">
    <citation type="submission" date="2013-02" db="EMBL/GenBank/DDBJ databases">
        <authorList>
            <person name="Hughes D."/>
        </authorList>
    </citation>
    <scope>NUCLEOTIDE SEQUENCE</scope>
    <source>
        <strain>Durham</strain>
        <strain evidence="2">NC isolate 2 -- Noor lab</strain>
    </source>
</reference>
<dbReference type="EMBL" id="CAQQ02385057">
    <property type="status" value="NOT_ANNOTATED_CDS"/>
    <property type="molecule type" value="Genomic_DNA"/>
</dbReference>
<organism evidence="1 2">
    <name type="scientific">Megaselia scalaris</name>
    <name type="common">Humpbacked fly</name>
    <name type="synonym">Phora scalaris</name>
    <dbReference type="NCBI Taxonomy" id="36166"/>
    <lineage>
        <taxon>Eukaryota</taxon>
        <taxon>Metazoa</taxon>
        <taxon>Ecdysozoa</taxon>
        <taxon>Arthropoda</taxon>
        <taxon>Hexapoda</taxon>
        <taxon>Insecta</taxon>
        <taxon>Pterygota</taxon>
        <taxon>Neoptera</taxon>
        <taxon>Endopterygota</taxon>
        <taxon>Diptera</taxon>
        <taxon>Brachycera</taxon>
        <taxon>Muscomorpha</taxon>
        <taxon>Platypezoidea</taxon>
        <taxon>Phoridae</taxon>
        <taxon>Megaseliini</taxon>
        <taxon>Megaselia</taxon>
    </lineage>
</organism>
<sequence length="71" mass="8531">MLSHKISTWCEITVEYGWGKAKYLVNYLCNLHGFSPRRCNIVQLFQHLALNECYQHQQHYLHDIEPDIGYY</sequence>
<keyword evidence="2" id="KW-1185">Reference proteome</keyword>
<evidence type="ECO:0000313" key="2">
    <source>
        <dbReference type="Proteomes" id="UP000015102"/>
    </source>
</evidence>
<dbReference type="EnsemblMetazoa" id="MESCA009238-RA">
    <property type="protein sequence ID" value="MESCA009238-PA"/>
    <property type="gene ID" value="MESCA009238"/>
</dbReference>
<dbReference type="Proteomes" id="UP000015102">
    <property type="component" value="Unassembled WGS sequence"/>
</dbReference>
<dbReference type="HOGENOM" id="CLU_2742932_0_0_1"/>
<proteinExistence type="predicted"/>
<evidence type="ECO:0000313" key="1">
    <source>
        <dbReference type="EnsemblMetazoa" id="MESCA009238-PA"/>
    </source>
</evidence>
<protein>
    <submittedName>
        <fullName evidence="1">Uncharacterized protein</fullName>
    </submittedName>
</protein>
<reference evidence="1" key="2">
    <citation type="submission" date="2015-06" db="UniProtKB">
        <authorList>
            <consortium name="EnsemblMetazoa"/>
        </authorList>
    </citation>
    <scope>IDENTIFICATION</scope>
</reference>